<comment type="similarity">
    <text evidence="7">Belongs to the major facilitator superfamily. Drug:H(+) antiporter-3 (DHA3) (TC 2.A.1.21) family.</text>
</comment>
<protein>
    <recommendedName>
        <fullName evidence="8">Multidrug efflux pump Tap</fullName>
    </recommendedName>
</protein>
<dbReference type="InterPro" id="IPR011701">
    <property type="entry name" value="MFS"/>
</dbReference>
<evidence type="ECO:0000256" key="10">
    <source>
        <dbReference type="SAM" id="Phobius"/>
    </source>
</evidence>
<evidence type="ECO:0000256" key="5">
    <source>
        <dbReference type="ARBA" id="ARBA00022989"/>
    </source>
</evidence>
<feature type="transmembrane region" description="Helical" evidence="10">
    <location>
        <begin position="387"/>
        <end position="410"/>
    </location>
</feature>
<dbReference type="PANTHER" id="PTHR23513:SF9">
    <property type="entry name" value="ENTEROBACTIN EXPORTER ENTS"/>
    <property type="match status" value="1"/>
</dbReference>
<feature type="transmembrane region" description="Helical" evidence="10">
    <location>
        <begin position="57"/>
        <end position="77"/>
    </location>
</feature>
<dbReference type="PROSITE" id="PS50850">
    <property type="entry name" value="MFS"/>
    <property type="match status" value="1"/>
</dbReference>
<sequence length="463" mass="47432">MTTAARASGSERPRPSRRPLTGLLLAMAVSLTGTRISAIAFPWFVLATTGSATKTGLVAFCELTPYVVVKALSGPWIDRVGGRLVSWSTDLVSAVAAAAIPLLHLVDALSLPVFLALVAVVGAARGPGDLAKEIMVPEAAERVGVPLVRATGLSGTVERLASTVGPAVGGAVIALIGPVTGVAVNAACFVLGALLVAVALPHGMGRPAHQADAQDDAALSELDESSYLRRLAEGFGFLIRDPLLVAIVVMVGITNLLDMAFAAVLLPVWAHDSGAGAAGMGLALTVMSAAAVVGSLLASALAHRMRRRPVFFVGFLVAGAPRFIVLLLDVPLPVVLGVFAVAGLGSGFLNPILGAVLFERVPQRLYGRVGALTDAIAWAGMPVGGLMAGVAVTAVGLSPVLLVCGVAYFLTTTLTALRPEWKEMDAPSDAERSDVREEGDHAEQRPGVVAESPRAGVRSPGDV</sequence>
<dbReference type="EMBL" id="VDFQ02000006">
    <property type="protein sequence ID" value="KAA1419902.1"/>
    <property type="molecule type" value="Genomic_DNA"/>
</dbReference>
<organism evidence="12 13">
    <name type="scientific">Mumia zhuanghuii</name>
    <dbReference type="NCBI Taxonomy" id="2585211"/>
    <lineage>
        <taxon>Bacteria</taxon>
        <taxon>Bacillati</taxon>
        <taxon>Actinomycetota</taxon>
        <taxon>Actinomycetes</taxon>
        <taxon>Propionibacteriales</taxon>
        <taxon>Nocardioidaceae</taxon>
        <taxon>Mumia</taxon>
    </lineage>
</organism>
<dbReference type="GO" id="GO:0022857">
    <property type="term" value="F:transmembrane transporter activity"/>
    <property type="evidence" value="ECO:0007669"/>
    <property type="project" value="InterPro"/>
</dbReference>
<feature type="domain" description="Major facilitator superfamily (MFS) profile" evidence="11">
    <location>
        <begin position="244"/>
        <end position="463"/>
    </location>
</feature>
<feature type="transmembrane region" description="Helical" evidence="10">
    <location>
        <begin position="365"/>
        <end position="381"/>
    </location>
</feature>
<keyword evidence="3" id="KW-1003">Cell membrane</keyword>
<dbReference type="AlphaFoldDB" id="A0A5Q6RPE5"/>
<feature type="transmembrane region" description="Helical" evidence="10">
    <location>
        <begin position="20"/>
        <end position="45"/>
    </location>
</feature>
<dbReference type="Proteomes" id="UP000307768">
    <property type="component" value="Unassembled WGS sequence"/>
</dbReference>
<feature type="transmembrane region" description="Helical" evidence="10">
    <location>
        <begin position="84"/>
        <end position="103"/>
    </location>
</feature>
<dbReference type="GO" id="GO:0005886">
    <property type="term" value="C:plasma membrane"/>
    <property type="evidence" value="ECO:0007669"/>
    <property type="project" value="UniProtKB-SubCell"/>
</dbReference>
<dbReference type="Pfam" id="PF07690">
    <property type="entry name" value="MFS_1"/>
    <property type="match status" value="1"/>
</dbReference>
<evidence type="ECO:0000313" key="13">
    <source>
        <dbReference type="Proteomes" id="UP000307768"/>
    </source>
</evidence>
<comment type="subcellular location">
    <subcellularLocation>
        <location evidence="1">Cell inner membrane</location>
        <topology evidence="1">Multi-pass membrane protein</topology>
    </subcellularLocation>
</comment>
<proteinExistence type="inferred from homology"/>
<keyword evidence="6 10" id="KW-0472">Membrane</keyword>
<feature type="transmembrane region" description="Helical" evidence="10">
    <location>
        <begin position="243"/>
        <end position="269"/>
    </location>
</feature>
<dbReference type="SUPFAM" id="SSF103473">
    <property type="entry name" value="MFS general substrate transporter"/>
    <property type="match status" value="1"/>
</dbReference>
<reference evidence="12 13" key="1">
    <citation type="submission" date="2019-09" db="EMBL/GenBank/DDBJ databases">
        <title>Mumia zhuanghuii sp. nov. isolated from the intestinal contents of plateau pika (Ochotona curzoniae) in the Qinghai-Tibet plateau of China.</title>
        <authorList>
            <person name="Tian Z."/>
        </authorList>
    </citation>
    <scope>NUCLEOTIDE SEQUENCE [LARGE SCALE GENOMIC DNA]</scope>
    <source>
        <strain evidence="13">350</strain>
    </source>
</reference>
<feature type="transmembrane region" description="Helical" evidence="10">
    <location>
        <begin position="275"/>
        <end position="298"/>
    </location>
</feature>
<accession>A0A5Q6RPE5</accession>
<evidence type="ECO:0000256" key="9">
    <source>
        <dbReference type="SAM" id="MobiDB-lite"/>
    </source>
</evidence>
<feature type="transmembrane region" description="Helical" evidence="10">
    <location>
        <begin position="334"/>
        <end position="358"/>
    </location>
</feature>
<feature type="transmembrane region" description="Helical" evidence="10">
    <location>
        <begin position="310"/>
        <end position="328"/>
    </location>
</feature>
<feature type="transmembrane region" description="Helical" evidence="10">
    <location>
        <begin position="182"/>
        <end position="200"/>
    </location>
</feature>
<evidence type="ECO:0000313" key="12">
    <source>
        <dbReference type="EMBL" id="KAA1419902.1"/>
    </source>
</evidence>
<evidence type="ECO:0000256" key="1">
    <source>
        <dbReference type="ARBA" id="ARBA00004429"/>
    </source>
</evidence>
<evidence type="ECO:0000256" key="2">
    <source>
        <dbReference type="ARBA" id="ARBA00022448"/>
    </source>
</evidence>
<dbReference type="InterPro" id="IPR036259">
    <property type="entry name" value="MFS_trans_sf"/>
</dbReference>
<keyword evidence="4 10" id="KW-0812">Transmembrane</keyword>
<feature type="compositionally biased region" description="Basic and acidic residues" evidence="9">
    <location>
        <begin position="422"/>
        <end position="444"/>
    </location>
</feature>
<evidence type="ECO:0000256" key="4">
    <source>
        <dbReference type="ARBA" id="ARBA00022692"/>
    </source>
</evidence>
<keyword evidence="2" id="KW-0813">Transport</keyword>
<evidence type="ECO:0000256" key="6">
    <source>
        <dbReference type="ARBA" id="ARBA00023136"/>
    </source>
</evidence>
<comment type="caution">
    <text evidence="12">The sequence shown here is derived from an EMBL/GenBank/DDBJ whole genome shotgun (WGS) entry which is preliminary data.</text>
</comment>
<keyword evidence="5 10" id="KW-1133">Transmembrane helix</keyword>
<dbReference type="RefSeq" id="WP_149771125.1">
    <property type="nucleotide sequence ID" value="NZ_VDFQ02000006.1"/>
</dbReference>
<dbReference type="Gene3D" id="1.20.1250.20">
    <property type="entry name" value="MFS general substrate transporter like domains"/>
    <property type="match status" value="1"/>
</dbReference>
<evidence type="ECO:0000259" key="11">
    <source>
        <dbReference type="PROSITE" id="PS50850"/>
    </source>
</evidence>
<gene>
    <name evidence="12" type="ORF">FE697_018560</name>
</gene>
<name>A0A5Q6RPE5_9ACTN</name>
<dbReference type="OrthoDB" id="9793136at2"/>
<dbReference type="InterPro" id="IPR020846">
    <property type="entry name" value="MFS_dom"/>
</dbReference>
<feature type="region of interest" description="Disordered" evidence="9">
    <location>
        <begin position="422"/>
        <end position="463"/>
    </location>
</feature>
<evidence type="ECO:0000256" key="3">
    <source>
        <dbReference type="ARBA" id="ARBA00022475"/>
    </source>
</evidence>
<dbReference type="PANTHER" id="PTHR23513">
    <property type="entry name" value="INTEGRAL MEMBRANE EFFLUX PROTEIN-RELATED"/>
    <property type="match status" value="1"/>
</dbReference>
<evidence type="ECO:0000256" key="7">
    <source>
        <dbReference type="ARBA" id="ARBA00038075"/>
    </source>
</evidence>
<dbReference type="CDD" id="cd06173">
    <property type="entry name" value="MFS_MefA_like"/>
    <property type="match status" value="1"/>
</dbReference>
<evidence type="ECO:0000256" key="8">
    <source>
        <dbReference type="ARBA" id="ARBA00040914"/>
    </source>
</evidence>